<organism evidence="3 4">
    <name type="scientific">Symbiodinium natans</name>
    <dbReference type="NCBI Taxonomy" id="878477"/>
    <lineage>
        <taxon>Eukaryota</taxon>
        <taxon>Sar</taxon>
        <taxon>Alveolata</taxon>
        <taxon>Dinophyceae</taxon>
        <taxon>Suessiales</taxon>
        <taxon>Symbiodiniaceae</taxon>
        <taxon>Symbiodinium</taxon>
    </lineage>
</organism>
<dbReference type="GO" id="GO:0005524">
    <property type="term" value="F:ATP binding"/>
    <property type="evidence" value="ECO:0007669"/>
    <property type="project" value="UniProtKB-KW"/>
</dbReference>
<dbReference type="GO" id="GO:0000723">
    <property type="term" value="P:telomere maintenance"/>
    <property type="evidence" value="ECO:0007669"/>
    <property type="project" value="InterPro"/>
</dbReference>
<evidence type="ECO:0000256" key="1">
    <source>
        <dbReference type="RuleBase" id="RU363044"/>
    </source>
</evidence>
<feature type="domain" description="DNA helicase Pif1-like DEAD-box helicase" evidence="2">
    <location>
        <begin position="160"/>
        <end position="233"/>
    </location>
</feature>
<keyword evidence="4" id="KW-1185">Reference proteome</keyword>
<gene>
    <name evidence="3" type="ORF">SNAT2548_LOCUS32582</name>
</gene>
<dbReference type="GO" id="GO:0016787">
    <property type="term" value="F:hydrolase activity"/>
    <property type="evidence" value="ECO:0007669"/>
    <property type="project" value="UniProtKB-KW"/>
</dbReference>
<protein>
    <recommendedName>
        <fullName evidence="1">ATP-dependent DNA helicase</fullName>
        <ecNumber evidence="1">5.6.2.3</ecNumber>
    </recommendedName>
</protein>
<dbReference type="Proteomes" id="UP000604046">
    <property type="component" value="Unassembled WGS sequence"/>
</dbReference>
<reference evidence="3" key="1">
    <citation type="submission" date="2021-02" db="EMBL/GenBank/DDBJ databases">
        <authorList>
            <person name="Dougan E. K."/>
            <person name="Rhodes N."/>
            <person name="Thang M."/>
            <person name="Chan C."/>
        </authorList>
    </citation>
    <scope>NUCLEOTIDE SEQUENCE</scope>
</reference>
<dbReference type="EMBL" id="CAJNDS010002716">
    <property type="protein sequence ID" value="CAE7571794.1"/>
    <property type="molecule type" value="Genomic_DNA"/>
</dbReference>
<keyword evidence="1" id="KW-0547">Nucleotide-binding</keyword>
<dbReference type="InterPro" id="IPR027417">
    <property type="entry name" value="P-loop_NTPase"/>
</dbReference>
<dbReference type="GO" id="GO:0006310">
    <property type="term" value="P:DNA recombination"/>
    <property type="evidence" value="ECO:0007669"/>
    <property type="project" value="UniProtKB-KW"/>
</dbReference>
<comment type="catalytic activity">
    <reaction evidence="1">
        <text>ATP + H2O = ADP + phosphate + H(+)</text>
        <dbReference type="Rhea" id="RHEA:13065"/>
        <dbReference type="ChEBI" id="CHEBI:15377"/>
        <dbReference type="ChEBI" id="CHEBI:15378"/>
        <dbReference type="ChEBI" id="CHEBI:30616"/>
        <dbReference type="ChEBI" id="CHEBI:43474"/>
        <dbReference type="ChEBI" id="CHEBI:456216"/>
        <dbReference type="EC" id="5.6.2.3"/>
    </reaction>
</comment>
<keyword evidence="1" id="KW-0234">DNA repair</keyword>
<dbReference type="Pfam" id="PF05970">
    <property type="entry name" value="PIF1"/>
    <property type="match status" value="1"/>
</dbReference>
<dbReference type="AlphaFoldDB" id="A0A812UNI5"/>
<dbReference type="EC" id="5.6.2.3" evidence="1"/>
<dbReference type="OrthoDB" id="1929357at2759"/>
<keyword evidence="1" id="KW-0067">ATP-binding</keyword>
<dbReference type="GO" id="GO:0043139">
    <property type="term" value="F:5'-3' DNA helicase activity"/>
    <property type="evidence" value="ECO:0007669"/>
    <property type="project" value="UniProtKB-EC"/>
</dbReference>
<name>A0A812UNI5_9DINO</name>
<evidence type="ECO:0000259" key="2">
    <source>
        <dbReference type="Pfam" id="PF05970"/>
    </source>
</evidence>
<dbReference type="Gene3D" id="3.40.50.300">
    <property type="entry name" value="P-loop containing nucleotide triphosphate hydrolases"/>
    <property type="match status" value="1"/>
</dbReference>
<comment type="caution">
    <text evidence="3">The sequence shown here is derived from an EMBL/GenBank/DDBJ whole genome shotgun (WGS) entry which is preliminary data.</text>
</comment>
<keyword evidence="1" id="KW-0378">Hydrolase</keyword>
<comment type="cofactor">
    <cofactor evidence="1">
        <name>Mg(2+)</name>
        <dbReference type="ChEBI" id="CHEBI:18420"/>
    </cofactor>
</comment>
<keyword evidence="1" id="KW-0233">DNA recombination</keyword>
<dbReference type="GO" id="GO:0006281">
    <property type="term" value="P:DNA repair"/>
    <property type="evidence" value="ECO:0007669"/>
    <property type="project" value="UniProtKB-KW"/>
</dbReference>
<keyword evidence="1" id="KW-0347">Helicase</keyword>
<comment type="similarity">
    <text evidence="1">Belongs to the helicase family.</text>
</comment>
<dbReference type="PANTHER" id="PTHR10492:SF57">
    <property type="entry name" value="ATP-DEPENDENT DNA HELICASE"/>
    <property type="match status" value="1"/>
</dbReference>
<sequence length="279" mass="30959">MAFARISASRQFVLYAMLGHTSTWREADPLRGDRATRECGPQQKVSDSTFSCFCSRSRELADSKILRTVEGELLPTFQAVATARGLCDSDEHYHVALRDVLAVATAARARRFLAMILICCEVADPFCLWDTFAPELREDFRIRYPDVAARMAACMHDYPEQLHAYLELVRAFDNREAAIFFVDGPGGSNKSFLFEAFLHYARGRDEIAAACAWSGLAATLLPGGRTCHARFGFLVPLPREDVPWSVTATTGFAFQPPLTSETLQSSALINWPGLPPNAQ</sequence>
<proteinExistence type="inferred from homology"/>
<dbReference type="InterPro" id="IPR010285">
    <property type="entry name" value="DNA_helicase_pif1-like_DEAD"/>
</dbReference>
<evidence type="ECO:0000313" key="3">
    <source>
        <dbReference type="EMBL" id="CAE7571794.1"/>
    </source>
</evidence>
<dbReference type="PANTHER" id="PTHR10492">
    <property type="match status" value="1"/>
</dbReference>
<evidence type="ECO:0000313" key="4">
    <source>
        <dbReference type="Proteomes" id="UP000604046"/>
    </source>
</evidence>
<keyword evidence="1" id="KW-0227">DNA damage</keyword>
<accession>A0A812UNI5</accession>